<dbReference type="GO" id="GO:0016020">
    <property type="term" value="C:membrane"/>
    <property type="evidence" value="ECO:0007669"/>
    <property type="project" value="InterPro"/>
</dbReference>
<dbReference type="InterPro" id="IPR003599">
    <property type="entry name" value="Ig_sub"/>
</dbReference>
<feature type="domain" description="Ig-like" evidence="5">
    <location>
        <begin position="149"/>
        <end position="236"/>
    </location>
</feature>
<dbReference type="GO" id="GO:0007189">
    <property type="term" value="P:adenylate cyclase-activating G protein-coupled receptor signaling pathway"/>
    <property type="evidence" value="ECO:0007669"/>
    <property type="project" value="TreeGrafter"/>
</dbReference>
<evidence type="ECO:0000256" key="2">
    <source>
        <dbReference type="ARBA" id="ARBA00023180"/>
    </source>
</evidence>
<dbReference type="OrthoDB" id="6138650at2759"/>
<feature type="domain" description="Ig-like" evidence="5">
    <location>
        <begin position="46"/>
        <end position="142"/>
    </location>
</feature>
<feature type="compositionally biased region" description="Low complexity" evidence="3">
    <location>
        <begin position="748"/>
        <end position="764"/>
    </location>
</feature>
<evidence type="ECO:0000259" key="4">
    <source>
        <dbReference type="PROSITE" id="PS50227"/>
    </source>
</evidence>
<evidence type="ECO:0000259" key="5">
    <source>
        <dbReference type="PROSITE" id="PS50835"/>
    </source>
</evidence>
<dbReference type="CDD" id="cd00096">
    <property type="entry name" value="Ig"/>
    <property type="match status" value="1"/>
</dbReference>
<dbReference type="Gene3D" id="4.10.1240.10">
    <property type="entry name" value="GPCR, family 2, extracellular hormone receptor domain"/>
    <property type="match status" value="1"/>
</dbReference>
<feature type="region of interest" description="Disordered" evidence="3">
    <location>
        <begin position="729"/>
        <end position="764"/>
    </location>
</feature>
<dbReference type="SMART" id="SM00408">
    <property type="entry name" value="IGc2"/>
    <property type="match status" value="2"/>
</dbReference>
<dbReference type="InterPro" id="IPR007110">
    <property type="entry name" value="Ig-like_dom"/>
</dbReference>
<evidence type="ECO:0000256" key="1">
    <source>
        <dbReference type="ARBA" id="ARBA00007343"/>
    </source>
</evidence>
<dbReference type="SUPFAM" id="SSF48726">
    <property type="entry name" value="Immunoglobulin"/>
    <property type="match status" value="2"/>
</dbReference>
<comment type="similarity">
    <text evidence="1">Belongs to the G-protein coupled receptor 2 family. Adhesion G-protein coupled receptor (ADGR) subfamily.</text>
</comment>
<dbReference type="InterPro" id="IPR013783">
    <property type="entry name" value="Ig-like_fold"/>
</dbReference>
<feature type="domain" description="G-protein coupled receptors family 2 profile 1" evidence="4">
    <location>
        <begin position="219"/>
        <end position="300"/>
    </location>
</feature>
<reference evidence="6" key="1">
    <citation type="submission" date="2022-01" db="EMBL/GenBank/DDBJ databases">
        <authorList>
            <person name="King R."/>
        </authorList>
    </citation>
    <scope>NUCLEOTIDE SEQUENCE</scope>
</reference>
<keyword evidence="7" id="KW-1185">Reference proteome</keyword>
<dbReference type="InterPro" id="IPR046338">
    <property type="entry name" value="GAIN_dom_sf"/>
</dbReference>
<dbReference type="Proteomes" id="UP001152798">
    <property type="component" value="Chromosome 4"/>
</dbReference>
<dbReference type="InterPro" id="IPR003598">
    <property type="entry name" value="Ig_sub2"/>
</dbReference>
<dbReference type="Pfam" id="PF13927">
    <property type="entry name" value="Ig_3"/>
    <property type="match status" value="1"/>
</dbReference>
<sequence length="764" mass="85555">MSFHFFADPHDLGKIRDGQQKMVERGRLGELGLEMNVVRLEHEQGLRLEAIHVSNHDVLEEEQVILSCVALGSEQIEFNWYKDGYTIDLSKGFGVLWMETLPRNSRGEYTSVLGIESAKAVDEGVYTCQASDWGIQECKSIYLEVQGPPVVHLSPMSVSVNKGDDIALTCVSPNQRVSYTWTRDKNLFALTPGIEVWEDLKPWGSILRITNIQKSVTYTCHSQTRSATREHSIRINLLTTGFCPKNEQRGIVWKPTAPGAIAIEDCPPSYVGQATRYCMTLRPGEATWEEPDFSNCVSNSLNLILADFQAISRGYLKAPLWSVLSQLFWWFSGQVPCYRGEGEPVLSFLQQVIAFVNLTFTAEEITNVTKVFYANVDLLLSQSNSFIHTKKVGELQALVDQWSLMWGEHMNSTSGHLFYNELVIDAIKLASDMQYRYYLPMLPNYPRWYSANIAIDVVTKAGSHMNTITIVNYQNISKFLPPISSQILRDGTELLYEMQSNVVSISTHGDIQIRLELTLPVTSHLRTSWNLTCARTDLVGMDWDFTSCRMVLRAGNSSRCLCHRPGLYTTLVTKHSSDVRTHEEDLSSVHNNHLIFTKQEPEVESESAPPIVKSEPDIALLELPEKSLSKSKMDLCTIESPHYEEKINDVELEVYPTSPKKFFKGISANPATSGIAILDVIPQVKCVSDQREPIVTKVDLPQDQILDDDLSEVSPSEVLNRISHDLDYLLDGGQSPPLNNASPRHKSGSGSPSSNSSGIGKTAL</sequence>
<evidence type="ECO:0000256" key="3">
    <source>
        <dbReference type="SAM" id="MobiDB-lite"/>
    </source>
</evidence>
<evidence type="ECO:0000313" key="6">
    <source>
        <dbReference type="EMBL" id="CAH1400216.1"/>
    </source>
</evidence>
<dbReference type="Pfam" id="PF02793">
    <property type="entry name" value="HRM"/>
    <property type="match status" value="1"/>
</dbReference>
<dbReference type="AlphaFoldDB" id="A0A9P0HDW7"/>
<evidence type="ECO:0000313" key="7">
    <source>
        <dbReference type="Proteomes" id="UP001152798"/>
    </source>
</evidence>
<dbReference type="PANTHER" id="PTHR45813:SF8">
    <property type="entry name" value="IG-LIKE DOMAIN-CONTAINING PROTEIN"/>
    <property type="match status" value="1"/>
</dbReference>
<dbReference type="Gene3D" id="2.60.220.50">
    <property type="match status" value="1"/>
</dbReference>
<dbReference type="PROSITE" id="PS50835">
    <property type="entry name" value="IG_LIKE"/>
    <property type="match status" value="2"/>
</dbReference>
<gene>
    <name evidence="6" type="ORF">NEZAVI_LOCUS9507</name>
</gene>
<dbReference type="InterPro" id="IPR036179">
    <property type="entry name" value="Ig-like_dom_sf"/>
</dbReference>
<dbReference type="InterPro" id="IPR051587">
    <property type="entry name" value="Adhesion_GPCR"/>
</dbReference>
<protein>
    <submittedName>
        <fullName evidence="6">Uncharacterized protein</fullName>
    </submittedName>
</protein>
<proteinExistence type="inferred from homology"/>
<keyword evidence="2" id="KW-0325">Glycoprotein</keyword>
<dbReference type="InterPro" id="IPR001879">
    <property type="entry name" value="GPCR_2_extracellular_dom"/>
</dbReference>
<dbReference type="Gene3D" id="2.60.40.10">
    <property type="entry name" value="Immunoglobulins"/>
    <property type="match status" value="2"/>
</dbReference>
<dbReference type="PANTHER" id="PTHR45813">
    <property type="entry name" value="IG-LIKE DOMAIN-CONTAINING PROTEIN"/>
    <property type="match status" value="1"/>
</dbReference>
<dbReference type="SMART" id="SM00008">
    <property type="entry name" value="HormR"/>
    <property type="match status" value="1"/>
</dbReference>
<dbReference type="EMBL" id="OV725080">
    <property type="protein sequence ID" value="CAH1400216.1"/>
    <property type="molecule type" value="Genomic_DNA"/>
</dbReference>
<dbReference type="PROSITE" id="PS50227">
    <property type="entry name" value="G_PROTEIN_RECEP_F2_3"/>
    <property type="match status" value="1"/>
</dbReference>
<accession>A0A9P0HDW7</accession>
<dbReference type="GO" id="GO:0004930">
    <property type="term" value="F:G protein-coupled receptor activity"/>
    <property type="evidence" value="ECO:0007669"/>
    <property type="project" value="InterPro"/>
</dbReference>
<dbReference type="InterPro" id="IPR036445">
    <property type="entry name" value="GPCR_2_extracell_dom_sf"/>
</dbReference>
<dbReference type="SMART" id="SM00409">
    <property type="entry name" value="IG"/>
    <property type="match status" value="2"/>
</dbReference>
<name>A0A9P0HDW7_NEZVI</name>
<organism evidence="6 7">
    <name type="scientific">Nezara viridula</name>
    <name type="common">Southern green stink bug</name>
    <name type="synonym">Cimex viridulus</name>
    <dbReference type="NCBI Taxonomy" id="85310"/>
    <lineage>
        <taxon>Eukaryota</taxon>
        <taxon>Metazoa</taxon>
        <taxon>Ecdysozoa</taxon>
        <taxon>Arthropoda</taxon>
        <taxon>Hexapoda</taxon>
        <taxon>Insecta</taxon>
        <taxon>Pterygota</taxon>
        <taxon>Neoptera</taxon>
        <taxon>Paraneoptera</taxon>
        <taxon>Hemiptera</taxon>
        <taxon>Heteroptera</taxon>
        <taxon>Panheteroptera</taxon>
        <taxon>Pentatomomorpha</taxon>
        <taxon>Pentatomoidea</taxon>
        <taxon>Pentatomidae</taxon>
        <taxon>Pentatominae</taxon>
        <taxon>Nezara</taxon>
    </lineage>
</organism>